<dbReference type="GO" id="GO:0005634">
    <property type="term" value="C:nucleus"/>
    <property type="evidence" value="ECO:0007669"/>
    <property type="project" value="TreeGrafter"/>
</dbReference>
<protein>
    <recommendedName>
        <fullName evidence="4">Transcriptional regulator</fullName>
    </recommendedName>
</protein>
<feature type="compositionally biased region" description="Acidic residues" evidence="1">
    <location>
        <begin position="470"/>
        <end position="481"/>
    </location>
</feature>
<evidence type="ECO:0008006" key="4">
    <source>
        <dbReference type="Google" id="ProtNLM"/>
    </source>
</evidence>
<sequence length="502" mass="55389">MAPNAEKLEAKLRRAVEAIYKEDSESLTVKKVRERVAKEQNLEDEFFTSREWKDKSKAMIKAWATKVVGDASEAEPSPVKAKQRARPKPVQKVASAEKKRARPEESPKPRKRQKKRATPSDVSEDEPKEVSSEDSAVSDFGDSESEGAPRSRRGNTKVKGKGTAKSESKRGSKKNKTGSSDDNGETDYNELSDAPSADDSEASAASTPPKKLKKAPESKKKVATARQKRKVVSDSDEDHSEDIKPPTKRKASAKKTDAKPSTKKQSKAIISEPDAEPSADEMPFSTKKANPKKSSPALKSSFTQPPEPEGSKIEAKANDSDSSEMSVVLDEPPKPKSQRKFKDATTSKATKGDKPKKEPKAAKDLSESEIKIKTLKSQLLKCGIRKIWQFELKNCEDDGEKTRHLQGMLRDAGMAGRFNDQRAKEIKEMRELQADLDAVKEGESQWGMGSGPRRGKTQRRSLNVRGSAESGDEEDNEDEMAEERAKRARADLAFLGSESESD</sequence>
<reference evidence="2" key="1">
    <citation type="journal article" date="2021" name="IMA Fungus">
        <title>Genomic characterization of three marine fungi, including Emericellopsis atlantica sp. nov. with signatures of a generalist lifestyle and marine biomass degradation.</title>
        <authorList>
            <person name="Hagestad O.C."/>
            <person name="Hou L."/>
            <person name="Andersen J.H."/>
            <person name="Hansen E.H."/>
            <person name="Altermark B."/>
            <person name="Li C."/>
            <person name="Kuhnert E."/>
            <person name="Cox R.J."/>
            <person name="Crous P.W."/>
            <person name="Spatafora J.W."/>
            <person name="Lail K."/>
            <person name="Amirebrahimi M."/>
            <person name="Lipzen A."/>
            <person name="Pangilinan J."/>
            <person name="Andreopoulos W."/>
            <person name="Hayes R.D."/>
            <person name="Ng V."/>
            <person name="Grigoriev I.V."/>
            <person name="Jackson S.A."/>
            <person name="Sutton T.D.S."/>
            <person name="Dobson A.D.W."/>
            <person name="Rama T."/>
        </authorList>
    </citation>
    <scope>NUCLEOTIDE SEQUENCE</scope>
    <source>
        <strain evidence="2">TRa3180A</strain>
    </source>
</reference>
<feature type="region of interest" description="Disordered" evidence="1">
    <location>
        <begin position="431"/>
        <end position="502"/>
    </location>
</feature>
<dbReference type="OrthoDB" id="552755at2759"/>
<keyword evidence="3" id="KW-1185">Reference proteome</keyword>
<feature type="region of interest" description="Disordered" evidence="1">
    <location>
        <begin position="68"/>
        <end position="365"/>
    </location>
</feature>
<feature type="compositionally biased region" description="Basic and acidic residues" evidence="1">
    <location>
        <begin position="95"/>
        <end position="108"/>
    </location>
</feature>
<feature type="compositionally biased region" description="Basic and acidic residues" evidence="1">
    <location>
        <begin position="340"/>
        <end position="365"/>
    </location>
</feature>
<evidence type="ECO:0000256" key="1">
    <source>
        <dbReference type="SAM" id="MobiDB-lite"/>
    </source>
</evidence>
<feature type="compositionally biased region" description="Basic and acidic residues" evidence="1">
    <location>
        <begin position="431"/>
        <end position="443"/>
    </location>
</feature>
<dbReference type="PANTHER" id="PTHR15410:SF2">
    <property type="entry name" value="HIRA-INTERACTING PROTEIN 3"/>
    <property type="match status" value="1"/>
</dbReference>
<comment type="caution">
    <text evidence="2">The sequence shown here is derived from an EMBL/GenBank/DDBJ whole genome shotgun (WGS) entry which is preliminary data.</text>
</comment>
<evidence type="ECO:0000313" key="2">
    <source>
        <dbReference type="EMBL" id="KAG9240401.1"/>
    </source>
</evidence>
<feature type="compositionally biased region" description="Basic and acidic residues" evidence="1">
    <location>
        <begin position="309"/>
        <end position="319"/>
    </location>
</feature>
<evidence type="ECO:0000313" key="3">
    <source>
        <dbReference type="Proteomes" id="UP000887226"/>
    </source>
</evidence>
<feature type="compositionally biased region" description="Basic residues" evidence="1">
    <location>
        <begin position="150"/>
        <end position="162"/>
    </location>
</feature>
<dbReference type="InterPro" id="IPR037647">
    <property type="entry name" value="HIRIP3"/>
</dbReference>
<organism evidence="2 3">
    <name type="scientific">Calycina marina</name>
    <dbReference type="NCBI Taxonomy" id="1763456"/>
    <lineage>
        <taxon>Eukaryota</taxon>
        <taxon>Fungi</taxon>
        <taxon>Dikarya</taxon>
        <taxon>Ascomycota</taxon>
        <taxon>Pezizomycotina</taxon>
        <taxon>Leotiomycetes</taxon>
        <taxon>Helotiales</taxon>
        <taxon>Pezizellaceae</taxon>
        <taxon>Calycina</taxon>
    </lineage>
</organism>
<gene>
    <name evidence="2" type="ORF">BJ878DRAFT_449513</name>
</gene>
<dbReference type="PANTHER" id="PTHR15410">
    <property type="entry name" value="HIRA-INTERACTING PROTEIN 3"/>
    <property type="match status" value="1"/>
</dbReference>
<proteinExistence type="predicted"/>
<name>A0A9P7YVE6_9HELO</name>
<feature type="compositionally biased region" description="Basic residues" evidence="1">
    <location>
        <begin position="221"/>
        <end position="230"/>
    </location>
</feature>
<dbReference type="Proteomes" id="UP000887226">
    <property type="component" value="Unassembled WGS sequence"/>
</dbReference>
<accession>A0A9P7YVE6</accession>
<dbReference type="EMBL" id="MU254458">
    <property type="protein sequence ID" value="KAG9240401.1"/>
    <property type="molecule type" value="Genomic_DNA"/>
</dbReference>
<dbReference type="AlphaFoldDB" id="A0A9P7YVE6"/>
<feature type="compositionally biased region" description="Acidic residues" evidence="1">
    <location>
        <begin position="182"/>
        <end position="201"/>
    </location>
</feature>